<accession>A0A016UN25</accession>
<sequence length="572" mass="65084">MALHFHRTPIVLSAKSLRKRVTFYKDYTKNVEYSEINDNNYEKCRATTALLQSSLKQIKEAKEDLQKLYREILDEYKYCKDDSEKKNILAETHQIAKESELHLSLAEANELVAILTARLTESKEARENMEIFLEYSNPRAQKVDAPTADDPEIVQNMADTTRQDRNYASFSSVSQPSCSSQYHAVALIREENAATAYIENRICQKNSGRVMQSWRKNANYRPNYGKRCIFCQKGNHLSTRCRTVSDQNMRRRALREQNRCWKCFLPNHNSFVCHKQDCSSCGQKHHNSLCSKKEAPQVNYGKEQKVITVTSNRRNTRNWQNRGQIGNNNQPIRTKSTPVTVQMCAETVSKSNICPPKTTNRQVVLMTAEGSIWNAKRRQFERVLFLFDSDAQKTVVEEKLAEQFGLPKKMTKMCTVSGGGGHTETFQSHTVQLSIGTAFGEDIEMTVETRPIITSGIPSVKLDKVDAAFLKANDIYLANTKIRGECQIPRVLVGLDYYHDLVIDHITKTPSGLHITKTVFGPTVCGSGLTEVTQAESVDYNLTAVWEKTEYHAPLKGSELAGKKERQRNKNL</sequence>
<dbReference type="GO" id="GO:0006508">
    <property type="term" value="P:proteolysis"/>
    <property type="evidence" value="ECO:0007669"/>
    <property type="project" value="InterPro"/>
</dbReference>
<dbReference type="GO" id="GO:0004190">
    <property type="term" value="F:aspartic-type endopeptidase activity"/>
    <property type="evidence" value="ECO:0007669"/>
    <property type="project" value="InterPro"/>
</dbReference>
<dbReference type="InterPro" id="IPR001995">
    <property type="entry name" value="Peptidase_A2_cat"/>
</dbReference>
<name>A0A016UN25_9BILA</name>
<dbReference type="Gene3D" id="2.40.70.10">
    <property type="entry name" value="Acid Proteases"/>
    <property type="match status" value="1"/>
</dbReference>
<evidence type="ECO:0000256" key="1">
    <source>
        <dbReference type="ARBA" id="ARBA00022801"/>
    </source>
</evidence>
<dbReference type="STRING" id="53326.A0A016UN25"/>
<evidence type="ECO:0000313" key="3">
    <source>
        <dbReference type="EMBL" id="EYC16326.1"/>
    </source>
</evidence>
<dbReference type="OrthoDB" id="5877762at2759"/>
<dbReference type="InterPro" id="IPR021109">
    <property type="entry name" value="Peptidase_aspartic_dom_sf"/>
</dbReference>
<dbReference type="AlphaFoldDB" id="A0A016UN25"/>
<gene>
    <name evidence="3" type="primary">Acey_s0034.g2933</name>
    <name evidence="3" type="ORF">Y032_0034g2933</name>
</gene>
<keyword evidence="4" id="KW-1185">Reference proteome</keyword>
<keyword evidence="1" id="KW-0378">Hydrolase</keyword>
<dbReference type="Pfam" id="PF05585">
    <property type="entry name" value="DUF1758"/>
    <property type="match status" value="1"/>
</dbReference>
<dbReference type="EMBL" id="JARK01001370">
    <property type="protein sequence ID" value="EYC16326.1"/>
    <property type="molecule type" value="Genomic_DNA"/>
</dbReference>
<protein>
    <recommendedName>
        <fullName evidence="2">Peptidase A2 domain-containing protein</fullName>
    </recommendedName>
</protein>
<proteinExistence type="predicted"/>
<dbReference type="InterPro" id="IPR008737">
    <property type="entry name" value="DUF1758"/>
</dbReference>
<dbReference type="PROSITE" id="PS50175">
    <property type="entry name" value="ASP_PROT_RETROV"/>
    <property type="match status" value="1"/>
</dbReference>
<comment type="caution">
    <text evidence="3">The sequence shown here is derived from an EMBL/GenBank/DDBJ whole genome shotgun (WGS) entry which is preliminary data.</text>
</comment>
<dbReference type="Proteomes" id="UP000024635">
    <property type="component" value="Unassembled WGS sequence"/>
</dbReference>
<organism evidence="3 4">
    <name type="scientific">Ancylostoma ceylanicum</name>
    <dbReference type="NCBI Taxonomy" id="53326"/>
    <lineage>
        <taxon>Eukaryota</taxon>
        <taxon>Metazoa</taxon>
        <taxon>Ecdysozoa</taxon>
        <taxon>Nematoda</taxon>
        <taxon>Chromadorea</taxon>
        <taxon>Rhabditida</taxon>
        <taxon>Rhabditina</taxon>
        <taxon>Rhabditomorpha</taxon>
        <taxon>Strongyloidea</taxon>
        <taxon>Ancylostomatidae</taxon>
        <taxon>Ancylostomatinae</taxon>
        <taxon>Ancylostoma</taxon>
    </lineage>
</organism>
<feature type="domain" description="Peptidase A2" evidence="2">
    <location>
        <begin position="383"/>
        <end position="497"/>
    </location>
</feature>
<evidence type="ECO:0000259" key="2">
    <source>
        <dbReference type="PROSITE" id="PS50175"/>
    </source>
</evidence>
<evidence type="ECO:0000313" key="4">
    <source>
        <dbReference type="Proteomes" id="UP000024635"/>
    </source>
</evidence>
<reference evidence="4" key="1">
    <citation type="journal article" date="2015" name="Nat. Genet.">
        <title>The genome and transcriptome of the zoonotic hookworm Ancylostoma ceylanicum identify infection-specific gene families.</title>
        <authorList>
            <person name="Schwarz E.M."/>
            <person name="Hu Y."/>
            <person name="Antoshechkin I."/>
            <person name="Miller M.M."/>
            <person name="Sternberg P.W."/>
            <person name="Aroian R.V."/>
        </authorList>
    </citation>
    <scope>NUCLEOTIDE SEQUENCE</scope>
    <source>
        <strain evidence="4">HY135</strain>
    </source>
</reference>